<evidence type="ECO:0008006" key="4">
    <source>
        <dbReference type="Google" id="ProtNLM"/>
    </source>
</evidence>
<keyword evidence="1" id="KW-0812">Transmembrane</keyword>
<keyword evidence="3" id="KW-1185">Reference proteome</keyword>
<feature type="transmembrane region" description="Helical" evidence="1">
    <location>
        <begin position="59"/>
        <end position="80"/>
    </location>
</feature>
<feature type="transmembrane region" description="Helical" evidence="1">
    <location>
        <begin position="32"/>
        <end position="53"/>
    </location>
</feature>
<dbReference type="Proteomes" id="UP000602198">
    <property type="component" value="Unassembled WGS sequence"/>
</dbReference>
<dbReference type="EMBL" id="JAERRJ010000009">
    <property type="protein sequence ID" value="MBL1077373.1"/>
    <property type="molecule type" value="Genomic_DNA"/>
</dbReference>
<reference evidence="2 3" key="1">
    <citation type="submission" date="2021-01" db="EMBL/GenBank/DDBJ databases">
        <title>WGS of actinomycetes isolated from Thailand.</title>
        <authorList>
            <person name="Thawai C."/>
        </authorList>
    </citation>
    <scope>NUCLEOTIDE SEQUENCE [LARGE SCALE GENOMIC DNA]</scope>
    <source>
        <strain evidence="2 3">LPG 2</strain>
    </source>
</reference>
<protein>
    <recommendedName>
        <fullName evidence="4">GlsB/YeaQ/YmgE family stress response membrane protein</fullName>
    </recommendedName>
</protein>
<sequence length="91" mass="9193">MLVPGLTITMIGLAVGVVTGVILQHGPAPRSVLGGVIGAWAGFAAGALIAWLADPVLPGGYYGLLFGHAFAVLGALGFVMKPVRSLSDSRH</sequence>
<keyword evidence="1" id="KW-0472">Membrane</keyword>
<accession>A0ABS1M9Q0</accession>
<dbReference type="RefSeq" id="WP_201950513.1">
    <property type="nucleotide sequence ID" value="NZ_JAERRJ010000009.1"/>
</dbReference>
<feature type="transmembrane region" description="Helical" evidence="1">
    <location>
        <begin position="6"/>
        <end position="23"/>
    </location>
</feature>
<comment type="caution">
    <text evidence="2">The sequence shown here is derived from an EMBL/GenBank/DDBJ whole genome shotgun (WGS) entry which is preliminary data.</text>
</comment>
<keyword evidence="1" id="KW-1133">Transmembrane helix</keyword>
<organism evidence="2 3">
    <name type="scientific">Nocardia acididurans</name>
    <dbReference type="NCBI Taxonomy" id="2802282"/>
    <lineage>
        <taxon>Bacteria</taxon>
        <taxon>Bacillati</taxon>
        <taxon>Actinomycetota</taxon>
        <taxon>Actinomycetes</taxon>
        <taxon>Mycobacteriales</taxon>
        <taxon>Nocardiaceae</taxon>
        <taxon>Nocardia</taxon>
    </lineage>
</organism>
<name>A0ABS1M9Q0_9NOCA</name>
<evidence type="ECO:0000256" key="1">
    <source>
        <dbReference type="SAM" id="Phobius"/>
    </source>
</evidence>
<proteinExistence type="predicted"/>
<evidence type="ECO:0000313" key="3">
    <source>
        <dbReference type="Proteomes" id="UP000602198"/>
    </source>
</evidence>
<evidence type="ECO:0000313" key="2">
    <source>
        <dbReference type="EMBL" id="MBL1077373.1"/>
    </source>
</evidence>
<gene>
    <name evidence="2" type="ORF">JK358_23505</name>
</gene>